<dbReference type="HOGENOM" id="CLU_2521936_0_0_11"/>
<dbReference type="RefSeq" id="WP_040085211.1">
    <property type="nucleotide sequence ID" value="NZ_BCSU01000019.1"/>
</dbReference>
<organism evidence="1 2">
    <name type="scientific">Corynebacterium humireducens NBRC 106098 = DSM 45392</name>
    <dbReference type="NCBI Taxonomy" id="1223515"/>
    <lineage>
        <taxon>Bacteria</taxon>
        <taxon>Bacillati</taxon>
        <taxon>Actinomycetota</taxon>
        <taxon>Actinomycetes</taxon>
        <taxon>Mycobacteriales</taxon>
        <taxon>Corynebacteriaceae</taxon>
        <taxon>Corynebacterium</taxon>
    </lineage>
</organism>
<gene>
    <name evidence="1" type="ORF">B842_03420</name>
</gene>
<evidence type="ECO:0000313" key="2">
    <source>
        <dbReference type="Proteomes" id="UP000031524"/>
    </source>
</evidence>
<accession>A0A0B5D5Z4</accession>
<reference evidence="1 2" key="1">
    <citation type="submission" date="2013-04" db="EMBL/GenBank/DDBJ databases">
        <title>Complete genome sequence of Corynebacterium humireducens DSM 45392(T), isolated from a wastewater-fed microbial fuel cell.</title>
        <authorList>
            <person name="Ruckert C."/>
            <person name="Albersmeier A."/>
            <person name="Kalinowski J."/>
        </authorList>
    </citation>
    <scope>NUCLEOTIDE SEQUENCE [LARGE SCALE GENOMIC DNA]</scope>
    <source>
        <strain evidence="2">MFC-5</strain>
    </source>
</reference>
<evidence type="ECO:0000313" key="1">
    <source>
        <dbReference type="EMBL" id="AJE32537.1"/>
    </source>
</evidence>
<keyword evidence="2" id="KW-1185">Reference proteome</keyword>
<name>A0A0B5D5Z4_9CORY</name>
<dbReference type="AlphaFoldDB" id="A0A0B5D5Z4"/>
<proteinExistence type="predicted"/>
<protein>
    <submittedName>
        <fullName evidence="1">Uncharacterized protein</fullName>
    </submittedName>
</protein>
<dbReference type="Proteomes" id="UP000031524">
    <property type="component" value="Chromosome"/>
</dbReference>
<dbReference type="EMBL" id="CP005286">
    <property type="protein sequence ID" value="AJE32537.1"/>
    <property type="molecule type" value="Genomic_DNA"/>
</dbReference>
<dbReference type="STRING" id="1223515.B842_03420"/>
<sequence length="84" mass="9495">MSDTNRSISFPTRRQVKNDSIRINFSREDGQTVAVKMATLYTDGTLKIVVDDTETYYPATSYFSVVFPTRTANPDTKRPRAVIA</sequence>
<dbReference type="KEGG" id="chm:B842_03420"/>